<reference evidence="3" key="1">
    <citation type="submission" date="2022-03" db="EMBL/GenBank/DDBJ databases">
        <authorList>
            <person name="Lindestad O."/>
        </authorList>
    </citation>
    <scope>NUCLEOTIDE SEQUENCE</scope>
</reference>
<feature type="transmembrane region" description="Helical" evidence="1">
    <location>
        <begin position="176"/>
        <end position="197"/>
    </location>
</feature>
<feature type="transmembrane region" description="Helical" evidence="1">
    <location>
        <begin position="498"/>
        <end position="521"/>
    </location>
</feature>
<dbReference type="InterPro" id="IPR052728">
    <property type="entry name" value="O2_lipid_transport_reg"/>
</dbReference>
<feature type="domain" description="Acyltransferase 3" evidence="2">
    <location>
        <begin position="238"/>
        <end position="620"/>
    </location>
</feature>
<evidence type="ECO:0000313" key="3">
    <source>
        <dbReference type="EMBL" id="CAH2237192.1"/>
    </source>
</evidence>
<feature type="transmembrane region" description="Helical" evidence="1">
    <location>
        <begin position="387"/>
        <end position="407"/>
    </location>
</feature>
<dbReference type="OrthoDB" id="10265389at2759"/>
<keyword evidence="1" id="KW-1133">Transmembrane helix</keyword>
<keyword evidence="1" id="KW-0812">Transmembrane</keyword>
<feature type="transmembrane region" description="Helical" evidence="1">
    <location>
        <begin position="563"/>
        <end position="584"/>
    </location>
</feature>
<name>A0A8S4RM59_9NEOP</name>
<sequence length="639" mass="72041">MPTKTCRELSKVCGVHQTANMASVGTTALTPSHYGRGPVLCSGPVMGGCDECKEEDQFRQPRLFHLDSYERCLVPRDGLYCVGTFRLSADKPNAAYNFIKEYSSDPQNFDRTLVHRGYCLSSRCPSKESNTTLRFERCIEQHALSSGLRASLESSSCKKHEDLRVKELGMDIPQRILLGVVAVLLFMNLVGTLYDLVMSGEGKSKLLTSWSIRSNWARLLATHEDGDPRLTALGPVQGIRVLLLTLVMMTHAAELQHKIHLYNPEYYERILQHPITMLIRNGSALTQIFIVISNFLFAYSLLLYSKSRQLGLAQLPLCILHRLARITPVHLLVVGFAATWWRHLGDGPQWAMIVGAESETCRKKFWTHALFLHNAFYADEYCLLPTWFLAVDLQLYIAAAVLTLYLMQKKKRQIPILAALFLLSCVMNFGLAYINEWKSLLYIMVPENVRLTFRGIPSFSQFYTAPWGSLPAALLGLLSAHVHFDMQEQGYKITKHKWFVWLFHMTVPLHMAWILAGNAVLAHTTRVATAAYVAIERPSFAILASMTLLGIANNVDDWFRRALSWRGWAIIGRMSLSIMMLHWVVNVHLLGIHRTLTVASVPSIAGDMLSTMFVTTVLALPLTLLVESPIQRSFTALLT</sequence>
<keyword evidence="1" id="KW-0472">Membrane</keyword>
<feature type="transmembrane region" description="Helical" evidence="1">
    <location>
        <begin position="323"/>
        <end position="341"/>
    </location>
</feature>
<dbReference type="PANTHER" id="PTHR11161:SF22">
    <property type="entry name" value="ACYLTRANSFERASE 3 DOMAIN-CONTAINING PROTEIN-RELATED"/>
    <property type="match status" value="1"/>
</dbReference>
<dbReference type="AlphaFoldDB" id="A0A8S4RM59"/>
<keyword evidence="4" id="KW-1185">Reference proteome</keyword>
<protein>
    <submittedName>
        <fullName evidence="3">Jg11165 protein</fullName>
    </submittedName>
</protein>
<feature type="transmembrane region" description="Helical" evidence="1">
    <location>
        <begin position="527"/>
        <end position="551"/>
    </location>
</feature>
<dbReference type="GO" id="GO:0016747">
    <property type="term" value="F:acyltransferase activity, transferring groups other than amino-acyl groups"/>
    <property type="evidence" value="ECO:0007669"/>
    <property type="project" value="InterPro"/>
</dbReference>
<evidence type="ECO:0000313" key="4">
    <source>
        <dbReference type="Proteomes" id="UP000838756"/>
    </source>
</evidence>
<proteinExistence type="predicted"/>
<dbReference type="InterPro" id="IPR002656">
    <property type="entry name" value="Acyl_transf_3_dom"/>
</dbReference>
<gene>
    <name evidence="3" type="primary">jg11165</name>
    <name evidence="3" type="ORF">PAEG_LOCUS14496</name>
</gene>
<dbReference type="PANTHER" id="PTHR11161">
    <property type="entry name" value="O-ACYLTRANSFERASE"/>
    <property type="match status" value="1"/>
</dbReference>
<evidence type="ECO:0000256" key="1">
    <source>
        <dbReference type="SAM" id="Phobius"/>
    </source>
</evidence>
<dbReference type="Pfam" id="PF01757">
    <property type="entry name" value="Acyl_transf_3"/>
    <property type="match status" value="1"/>
</dbReference>
<organism evidence="3 4">
    <name type="scientific">Pararge aegeria aegeria</name>
    <dbReference type="NCBI Taxonomy" id="348720"/>
    <lineage>
        <taxon>Eukaryota</taxon>
        <taxon>Metazoa</taxon>
        <taxon>Ecdysozoa</taxon>
        <taxon>Arthropoda</taxon>
        <taxon>Hexapoda</taxon>
        <taxon>Insecta</taxon>
        <taxon>Pterygota</taxon>
        <taxon>Neoptera</taxon>
        <taxon>Endopterygota</taxon>
        <taxon>Lepidoptera</taxon>
        <taxon>Glossata</taxon>
        <taxon>Ditrysia</taxon>
        <taxon>Papilionoidea</taxon>
        <taxon>Nymphalidae</taxon>
        <taxon>Satyrinae</taxon>
        <taxon>Satyrini</taxon>
        <taxon>Parargina</taxon>
        <taxon>Pararge</taxon>
    </lineage>
</organism>
<evidence type="ECO:0000259" key="2">
    <source>
        <dbReference type="Pfam" id="PF01757"/>
    </source>
</evidence>
<dbReference type="EMBL" id="CAKXAJ010025255">
    <property type="protein sequence ID" value="CAH2237192.1"/>
    <property type="molecule type" value="Genomic_DNA"/>
</dbReference>
<feature type="transmembrane region" description="Helical" evidence="1">
    <location>
        <begin position="414"/>
        <end position="434"/>
    </location>
</feature>
<comment type="caution">
    <text evidence="3">The sequence shown here is derived from an EMBL/GenBank/DDBJ whole genome shotgun (WGS) entry which is preliminary data.</text>
</comment>
<feature type="transmembrane region" description="Helical" evidence="1">
    <location>
        <begin position="467"/>
        <end position="486"/>
    </location>
</feature>
<feature type="transmembrane region" description="Helical" evidence="1">
    <location>
        <begin position="284"/>
        <end position="302"/>
    </location>
</feature>
<feature type="transmembrane region" description="Helical" evidence="1">
    <location>
        <begin position="604"/>
        <end position="626"/>
    </location>
</feature>
<accession>A0A8S4RM59</accession>
<dbReference type="Proteomes" id="UP000838756">
    <property type="component" value="Unassembled WGS sequence"/>
</dbReference>